<sequence length="140" mass="15173">MMADAATNKAIVRRFFEVMSAGDVDTMLGFYADDMVLTTMGGTLISGSFTKADIAAAANRIYDVFPEGISFEILGLVAEKDRVAVEATSSGAHVSGAHYANHYHFLFHLRDGRITEMKEFMDTELVTDILCGGQRPAAQA</sequence>
<proteinExistence type="predicted"/>
<evidence type="ECO:0000313" key="3">
    <source>
        <dbReference type="Proteomes" id="UP000198824"/>
    </source>
</evidence>
<dbReference type="SUPFAM" id="SSF54427">
    <property type="entry name" value="NTF2-like"/>
    <property type="match status" value="1"/>
</dbReference>
<name>A0A1I6KFS6_9SPHN</name>
<feature type="domain" description="SnoaL-like" evidence="1">
    <location>
        <begin position="12"/>
        <end position="117"/>
    </location>
</feature>
<gene>
    <name evidence="2" type="ORF">SAMN05192580_1690</name>
</gene>
<protein>
    <recommendedName>
        <fullName evidence="1">SnoaL-like domain-containing protein</fullName>
    </recommendedName>
</protein>
<dbReference type="Gene3D" id="3.10.450.50">
    <property type="match status" value="1"/>
</dbReference>
<dbReference type="InterPro" id="IPR032710">
    <property type="entry name" value="NTF2-like_dom_sf"/>
</dbReference>
<dbReference type="InterPro" id="IPR037401">
    <property type="entry name" value="SnoaL-like"/>
</dbReference>
<dbReference type="Pfam" id="PF12680">
    <property type="entry name" value="SnoaL_2"/>
    <property type="match status" value="1"/>
</dbReference>
<dbReference type="RefSeq" id="WP_093313220.1">
    <property type="nucleotide sequence ID" value="NZ_FOZG01000001.1"/>
</dbReference>
<dbReference type="EMBL" id="FOZG01000001">
    <property type="protein sequence ID" value="SFR90063.1"/>
    <property type="molecule type" value="Genomic_DNA"/>
</dbReference>
<dbReference type="PANTHER" id="PTHR41252">
    <property type="entry name" value="BLR2505 PROTEIN"/>
    <property type="match status" value="1"/>
</dbReference>
<evidence type="ECO:0000313" key="2">
    <source>
        <dbReference type="EMBL" id="SFR90063.1"/>
    </source>
</evidence>
<accession>A0A1I6KFS6</accession>
<dbReference type="Proteomes" id="UP000198824">
    <property type="component" value="Unassembled WGS sequence"/>
</dbReference>
<dbReference type="OrthoDB" id="7061942at2"/>
<dbReference type="STRING" id="1166337.SAMN05192580_1690"/>
<dbReference type="AlphaFoldDB" id="A0A1I6KFS6"/>
<keyword evidence="3" id="KW-1185">Reference proteome</keyword>
<reference evidence="2 3" key="1">
    <citation type="submission" date="2016-10" db="EMBL/GenBank/DDBJ databases">
        <authorList>
            <person name="de Groot N.N."/>
        </authorList>
    </citation>
    <scope>NUCLEOTIDE SEQUENCE [LARGE SCALE GENOMIC DNA]</scope>
    <source>
        <strain evidence="2 3">S5-249</strain>
    </source>
</reference>
<evidence type="ECO:0000259" key="1">
    <source>
        <dbReference type="Pfam" id="PF12680"/>
    </source>
</evidence>
<organism evidence="2 3">
    <name type="scientific">Sphingomonas jatrophae</name>
    <dbReference type="NCBI Taxonomy" id="1166337"/>
    <lineage>
        <taxon>Bacteria</taxon>
        <taxon>Pseudomonadati</taxon>
        <taxon>Pseudomonadota</taxon>
        <taxon>Alphaproteobacteria</taxon>
        <taxon>Sphingomonadales</taxon>
        <taxon>Sphingomonadaceae</taxon>
        <taxon>Sphingomonas</taxon>
    </lineage>
</organism>
<dbReference type="PANTHER" id="PTHR41252:SF1">
    <property type="entry name" value="BLR2505 PROTEIN"/>
    <property type="match status" value="1"/>
</dbReference>